<evidence type="ECO:0000256" key="8">
    <source>
        <dbReference type="ARBA" id="ARBA00023163"/>
    </source>
</evidence>
<evidence type="ECO:0000256" key="7">
    <source>
        <dbReference type="ARBA" id="ARBA00023015"/>
    </source>
</evidence>
<dbReference type="GeneID" id="6085476"/>
<proteinExistence type="inferred from homology"/>
<organism evidence="14">
    <name type="scientific">Laccaria bicolor (strain S238N-H82 / ATCC MYA-4686)</name>
    <name type="common">Bicoloured deceiver</name>
    <name type="synonym">Laccaria laccata var. bicolor</name>
    <dbReference type="NCBI Taxonomy" id="486041"/>
    <lineage>
        <taxon>Eukaryota</taxon>
        <taxon>Fungi</taxon>
        <taxon>Dikarya</taxon>
        <taxon>Basidiomycota</taxon>
        <taxon>Agaricomycotina</taxon>
        <taxon>Agaricomycetes</taxon>
        <taxon>Agaricomycetidae</taxon>
        <taxon>Agaricales</taxon>
        <taxon>Agaricineae</taxon>
        <taxon>Hydnangiaceae</taxon>
        <taxon>Laccaria</taxon>
    </lineage>
</organism>
<accession>B0E106</accession>
<feature type="domain" description="Arb2-like" evidence="12">
    <location>
        <begin position="438"/>
        <end position="688"/>
    </location>
</feature>
<dbReference type="RefSeq" id="XP_001889846.1">
    <property type="nucleotide sequence ID" value="XM_001889811.1"/>
</dbReference>
<dbReference type="PANTHER" id="PTHR10625">
    <property type="entry name" value="HISTONE DEACETYLASE HDAC1-RELATED"/>
    <property type="match status" value="1"/>
</dbReference>
<keyword evidence="8" id="KW-0804">Transcription</keyword>
<dbReference type="FunCoup" id="B0E106">
    <property type="interactions" value="60"/>
</dbReference>
<dbReference type="HOGENOM" id="CLU_007727_4_3_1"/>
<dbReference type="EC" id="3.5.1.98" evidence="3"/>
<feature type="domain" description="Histone deacetylase" evidence="11">
    <location>
        <begin position="317"/>
        <end position="382"/>
    </location>
</feature>
<dbReference type="InterPro" id="IPR019154">
    <property type="entry name" value="Arb2-like_domain"/>
</dbReference>
<dbReference type="InterPro" id="IPR037138">
    <property type="entry name" value="His_deacetylse_dom_sf"/>
</dbReference>
<comment type="subcellular location">
    <subcellularLocation>
        <location evidence="1">Nucleus</location>
    </subcellularLocation>
</comment>
<dbReference type="GO" id="GO:0000118">
    <property type="term" value="C:histone deacetylase complex"/>
    <property type="evidence" value="ECO:0007669"/>
    <property type="project" value="TreeGrafter"/>
</dbReference>
<dbReference type="Pfam" id="PF09757">
    <property type="entry name" value="Arb2-like"/>
    <property type="match status" value="1"/>
</dbReference>
<evidence type="ECO:0000256" key="1">
    <source>
        <dbReference type="ARBA" id="ARBA00004123"/>
    </source>
</evidence>
<dbReference type="InterPro" id="IPR023801">
    <property type="entry name" value="His_deacetylse_dom"/>
</dbReference>
<reference evidence="13 14" key="1">
    <citation type="journal article" date="2008" name="Nature">
        <title>The genome of Laccaria bicolor provides insights into mycorrhizal symbiosis.</title>
        <authorList>
            <person name="Martin F."/>
            <person name="Aerts A."/>
            <person name="Ahren D."/>
            <person name="Brun A."/>
            <person name="Danchin E.G.J."/>
            <person name="Duchaussoy F."/>
            <person name="Gibon J."/>
            <person name="Kohler A."/>
            <person name="Lindquist E."/>
            <person name="Pereda V."/>
            <person name="Salamov A."/>
            <person name="Shapiro H.J."/>
            <person name="Wuyts J."/>
            <person name="Blaudez D."/>
            <person name="Buee M."/>
            <person name="Brokstein P."/>
            <person name="Canbaeck B."/>
            <person name="Cohen D."/>
            <person name="Courty P.E."/>
            <person name="Coutinho P.M."/>
            <person name="Delaruelle C."/>
            <person name="Detter J.C."/>
            <person name="Deveau A."/>
            <person name="DiFazio S."/>
            <person name="Duplessis S."/>
            <person name="Fraissinet-Tachet L."/>
            <person name="Lucic E."/>
            <person name="Frey-Klett P."/>
            <person name="Fourrey C."/>
            <person name="Feussner I."/>
            <person name="Gay G."/>
            <person name="Grimwood J."/>
            <person name="Hoegger P.J."/>
            <person name="Jain P."/>
            <person name="Kilaru S."/>
            <person name="Labbe J."/>
            <person name="Lin Y.C."/>
            <person name="Legue V."/>
            <person name="Le Tacon F."/>
            <person name="Marmeisse R."/>
            <person name="Melayah D."/>
            <person name="Montanini B."/>
            <person name="Muratet M."/>
            <person name="Nehls U."/>
            <person name="Niculita-Hirzel H."/>
            <person name="Oudot-Le Secq M.P."/>
            <person name="Peter M."/>
            <person name="Quesneville H."/>
            <person name="Rajashekar B."/>
            <person name="Reich M."/>
            <person name="Rouhier N."/>
            <person name="Schmutz J."/>
            <person name="Yin T."/>
            <person name="Chalot M."/>
            <person name="Henrissat B."/>
            <person name="Kuees U."/>
            <person name="Lucas S."/>
            <person name="Van de Peer Y."/>
            <person name="Podila G.K."/>
            <person name="Polle A."/>
            <person name="Pukkila P.J."/>
            <person name="Richardson P.M."/>
            <person name="Rouze P."/>
            <person name="Sanders I.R."/>
            <person name="Stajich J.E."/>
            <person name="Tunlid A."/>
            <person name="Tuskan G."/>
            <person name="Grigoriev I.V."/>
        </authorList>
    </citation>
    <scope>NUCLEOTIDE SEQUENCE [LARGE SCALE GENOMIC DNA]</scope>
    <source>
        <strain evidence="14">S238N-H82 / ATCC MYA-4686</strain>
    </source>
</reference>
<evidence type="ECO:0000256" key="3">
    <source>
        <dbReference type="ARBA" id="ARBA00012111"/>
    </source>
</evidence>
<feature type="region of interest" description="Disordered" evidence="10">
    <location>
        <begin position="1"/>
        <end position="37"/>
    </location>
</feature>
<dbReference type="PRINTS" id="PR01270">
    <property type="entry name" value="HDASUPER"/>
</dbReference>
<evidence type="ECO:0000256" key="4">
    <source>
        <dbReference type="ARBA" id="ARBA00022491"/>
    </source>
</evidence>
<protein>
    <recommendedName>
        <fullName evidence="3">histone deacetylase</fullName>
        <ecNumber evidence="3">3.5.1.98</ecNumber>
    </recommendedName>
</protein>
<dbReference type="EMBL" id="DS547163">
    <property type="protein sequence ID" value="EDQ99497.1"/>
    <property type="molecule type" value="Genomic_DNA"/>
</dbReference>
<dbReference type="Gene3D" id="3.40.800.20">
    <property type="entry name" value="Histone deacetylase domain"/>
    <property type="match status" value="1"/>
</dbReference>
<keyword evidence="9" id="KW-0539">Nucleus</keyword>
<dbReference type="STRING" id="486041.B0E106"/>
<feature type="domain" description="Histone deacetylase" evidence="11">
    <location>
        <begin position="64"/>
        <end position="304"/>
    </location>
</feature>
<evidence type="ECO:0000313" key="13">
    <source>
        <dbReference type="EMBL" id="EDQ99497.1"/>
    </source>
</evidence>
<dbReference type="OrthoDB" id="424012at2759"/>
<comment type="similarity">
    <text evidence="2">Belongs to the histone deacetylase family. HD type 2 subfamily.</text>
</comment>
<dbReference type="InterPro" id="IPR023696">
    <property type="entry name" value="Ureohydrolase_dom_sf"/>
</dbReference>
<evidence type="ECO:0000256" key="5">
    <source>
        <dbReference type="ARBA" id="ARBA00022801"/>
    </source>
</evidence>
<sequence>MEAYEAGPSEAMDVDQQPAQTNGEFPAPVQRGPRALSVPMKHPGLTVGFVYSTEMMAHFSPQGHPERPARIDRIWNTLQNDQLTQNMKWLPIRPVRKEEALLVHSDDHWDKVIAIQYMSDQQLADSEEYYEQMSLYVMSGTTRAALLSCGGVIESCLAVARGELKKTFAIVRPPGHHAEPDEHMGFCFFNNVAVAARVVQQLTKIKKIMILDWDVHHGNGTQRAFNEDNSVLYVSIHRYEQGTYYPCGPFGGMQSCGEGPGLGFSVNVPWPEAGMGDADYLHAFQKVVMPIAMEFAPELVISKCHFFCFNVAIAKPPTVYIVSAGFDAAAGDDLGECFVSPAGYAHMTHMLSGLAGGRLVVALEGGYNLDSISNSALAVARILMGQAPDELPPLVASEAATETVWLVAREQSKYWKSVDPKSCEPQEGLEDITFSIPEILKAHRQHYLYTQYDMMQVPLISAELEQRFSSQIMCTSDIFENKTLIVFVHEFGNLRLELASSATCDVHLERSHLIDFSKKLVTWVKKEGYALLDANLYPKPSQAPVTRGNKNPQDIGRDIITYLWDNYIQLSSATRVVFIGHGPGCQPLVELVDRRALSVIKSVKAFVQIVGPQIQPTAPQPSSDEIRAWYKKHSLVILPENHPFIGPSAKSFNLKRHGTLVPIQESQQVKMVIQALPGVQEFVRENLQRYPLSDTTHTNNLARPY</sequence>
<keyword evidence="5" id="KW-0378">Hydrolase</keyword>
<dbReference type="AlphaFoldDB" id="B0E106"/>
<dbReference type="SUPFAM" id="SSF52768">
    <property type="entry name" value="Arginase/deacetylase"/>
    <property type="match status" value="1"/>
</dbReference>
<keyword evidence="4" id="KW-0678">Repressor</keyword>
<dbReference type="InParanoid" id="B0E106"/>
<dbReference type="KEGG" id="lbc:LACBIDRAFT_316459"/>
<dbReference type="Proteomes" id="UP000001194">
    <property type="component" value="Unassembled WGS sequence"/>
</dbReference>
<name>B0E106_LACBS</name>
<evidence type="ECO:0000256" key="2">
    <source>
        <dbReference type="ARBA" id="ARBA00007738"/>
    </source>
</evidence>
<dbReference type="Pfam" id="PF00850">
    <property type="entry name" value="Hist_deacetyl"/>
    <property type="match status" value="2"/>
</dbReference>
<evidence type="ECO:0000256" key="9">
    <source>
        <dbReference type="ARBA" id="ARBA00023242"/>
    </source>
</evidence>
<keyword evidence="7" id="KW-0805">Transcription regulation</keyword>
<evidence type="ECO:0000259" key="12">
    <source>
        <dbReference type="Pfam" id="PF09757"/>
    </source>
</evidence>
<evidence type="ECO:0000256" key="10">
    <source>
        <dbReference type="SAM" id="MobiDB-lite"/>
    </source>
</evidence>
<dbReference type="PANTHER" id="PTHR10625:SF5">
    <property type="entry name" value="HISTONE DEACETYLASE"/>
    <property type="match status" value="1"/>
</dbReference>
<keyword evidence="6" id="KW-0156">Chromatin regulator</keyword>
<dbReference type="GO" id="GO:0141221">
    <property type="term" value="F:histone deacetylase activity, hydrolytic mechanism"/>
    <property type="evidence" value="ECO:0007669"/>
    <property type="project" value="UniProtKB-EC"/>
</dbReference>
<evidence type="ECO:0000313" key="14">
    <source>
        <dbReference type="Proteomes" id="UP000001194"/>
    </source>
</evidence>
<dbReference type="GO" id="GO:0040029">
    <property type="term" value="P:epigenetic regulation of gene expression"/>
    <property type="evidence" value="ECO:0007669"/>
    <property type="project" value="TreeGrafter"/>
</dbReference>
<dbReference type="InterPro" id="IPR000286">
    <property type="entry name" value="HDACs"/>
</dbReference>
<evidence type="ECO:0000256" key="6">
    <source>
        <dbReference type="ARBA" id="ARBA00022853"/>
    </source>
</evidence>
<keyword evidence="14" id="KW-1185">Reference proteome</keyword>
<gene>
    <name evidence="13" type="primary">HDA16207</name>
    <name evidence="13" type="ORF">LACBIDRAFT_316459</name>
</gene>
<evidence type="ECO:0000259" key="11">
    <source>
        <dbReference type="Pfam" id="PF00850"/>
    </source>
</evidence>